<organism evidence="4 5">
    <name type="scientific">Scleroderma citrinum Foug A</name>
    <dbReference type="NCBI Taxonomy" id="1036808"/>
    <lineage>
        <taxon>Eukaryota</taxon>
        <taxon>Fungi</taxon>
        <taxon>Dikarya</taxon>
        <taxon>Basidiomycota</taxon>
        <taxon>Agaricomycotina</taxon>
        <taxon>Agaricomycetes</taxon>
        <taxon>Agaricomycetidae</taxon>
        <taxon>Boletales</taxon>
        <taxon>Sclerodermatineae</taxon>
        <taxon>Sclerodermataceae</taxon>
        <taxon>Scleroderma</taxon>
    </lineage>
</organism>
<dbReference type="PIRSF" id="PIRSF017316">
    <property type="entry name" value="Pesterase_C1039"/>
    <property type="match status" value="1"/>
</dbReference>
<dbReference type="Pfam" id="PF21953">
    <property type="entry name" value="NadN_nucleosid_C"/>
    <property type="match status" value="1"/>
</dbReference>
<dbReference type="AlphaFoldDB" id="A0A0C2ZGX4"/>
<dbReference type="EMBL" id="KN822057">
    <property type="protein sequence ID" value="KIM60913.1"/>
    <property type="molecule type" value="Genomic_DNA"/>
</dbReference>
<keyword evidence="1" id="KW-0732">Signal</keyword>
<dbReference type="GO" id="GO:0005829">
    <property type="term" value="C:cytosol"/>
    <property type="evidence" value="ECO:0007669"/>
    <property type="project" value="TreeGrafter"/>
</dbReference>
<dbReference type="HOGENOM" id="CLU_019028_0_0_1"/>
<reference evidence="5" key="2">
    <citation type="submission" date="2015-01" db="EMBL/GenBank/DDBJ databases">
        <title>Evolutionary Origins and Diversification of the Mycorrhizal Mutualists.</title>
        <authorList>
            <consortium name="DOE Joint Genome Institute"/>
            <consortium name="Mycorrhizal Genomics Consortium"/>
            <person name="Kohler A."/>
            <person name="Kuo A."/>
            <person name="Nagy L.G."/>
            <person name="Floudas D."/>
            <person name="Copeland A."/>
            <person name="Barry K.W."/>
            <person name="Cichocki N."/>
            <person name="Veneault-Fourrey C."/>
            <person name="LaButti K."/>
            <person name="Lindquist E.A."/>
            <person name="Lipzen A."/>
            <person name="Lundell T."/>
            <person name="Morin E."/>
            <person name="Murat C."/>
            <person name="Riley R."/>
            <person name="Ohm R."/>
            <person name="Sun H."/>
            <person name="Tunlid A."/>
            <person name="Henrissat B."/>
            <person name="Grigoriev I.V."/>
            <person name="Hibbett D.S."/>
            <person name="Martin F."/>
        </authorList>
    </citation>
    <scope>NUCLEOTIDE SEQUENCE [LARGE SCALE GENOMIC DNA]</scope>
    <source>
        <strain evidence="5">Foug A</strain>
    </source>
</reference>
<dbReference type="Gene3D" id="3.60.21.10">
    <property type="match status" value="1"/>
</dbReference>
<dbReference type="InterPro" id="IPR029052">
    <property type="entry name" value="Metallo-depent_PP-like"/>
</dbReference>
<dbReference type="InterPro" id="IPR006179">
    <property type="entry name" value="5_nucleotidase/apyrase"/>
</dbReference>
<evidence type="ECO:0000259" key="2">
    <source>
        <dbReference type="Pfam" id="PF00149"/>
    </source>
</evidence>
<dbReference type="InterPro" id="IPR014485">
    <property type="entry name" value="Pesterase_C1039"/>
</dbReference>
<dbReference type="InterPro" id="IPR053828">
    <property type="entry name" value="Nucleosidase_C"/>
</dbReference>
<dbReference type="GO" id="GO:0016787">
    <property type="term" value="F:hydrolase activity"/>
    <property type="evidence" value="ECO:0007669"/>
    <property type="project" value="InterPro"/>
</dbReference>
<accession>A0A0C2ZGX4</accession>
<dbReference type="Pfam" id="PF00149">
    <property type="entry name" value="Metallophos"/>
    <property type="match status" value="1"/>
</dbReference>
<name>A0A0C2ZGX4_9AGAM</name>
<dbReference type="Gene3D" id="3.90.780.10">
    <property type="entry name" value="5'-Nucleotidase, C-terminal domain"/>
    <property type="match status" value="1"/>
</dbReference>
<keyword evidence="5" id="KW-1185">Reference proteome</keyword>
<dbReference type="STRING" id="1036808.A0A0C2ZGX4"/>
<reference evidence="4 5" key="1">
    <citation type="submission" date="2014-04" db="EMBL/GenBank/DDBJ databases">
        <authorList>
            <consortium name="DOE Joint Genome Institute"/>
            <person name="Kuo A."/>
            <person name="Kohler A."/>
            <person name="Nagy L.G."/>
            <person name="Floudas D."/>
            <person name="Copeland A."/>
            <person name="Barry K.W."/>
            <person name="Cichocki N."/>
            <person name="Veneault-Fourrey C."/>
            <person name="LaButti K."/>
            <person name="Lindquist E.A."/>
            <person name="Lipzen A."/>
            <person name="Lundell T."/>
            <person name="Morin E."/>
            <person name="Murat C."/>
            <person name="Sun H."/>
            <person name="Tunlid A."/>
            <person name="Henrissat B."/>
            <person name="Grigoriev I.V."/>
            <person name="Hibbett D.S."/>
            <person name="Martin F."/>
            <person name="Nordberg H.P."/>
            <person name="Cantor M.N."/>
            <person name="Hua S.X."/>
        </authorList>
    </citation>
    <scope>NUCLEOTIDE SEQUENCE [LARGE SCALE GENOMIC DNA]</scope>
    <source>
        <strain evidence="4 5">Foug A</strain>
    </source>
</reference>
<dbReference type="Proteomes" id="UP000053989">
    <property type="component" value="Unassembled WGS sequence"/>
</dbReference>
<evidence type="ECO:0000313" key="4">
    <source>
        <dbReference type="EMBL" id="KIM60913.1"/>
    </source>
</evidence>
<evidence type="ECO:0000256" key="1">
    <source>
        <dbReference type="SAM" id="SignalP"/>
    </source>
</evidence>
<protein>
    <submittedName>
        <fullName evidence="4">Uncharacterized protein</fullName>
    </submittedName>
</protein>
<dbReference type="PANTHER" id="PTHR11575:SF22">
    <property type="entry name" value="ADL392WP"/>
    <property type="match status" value="1"/>
</dbReference>
<dbReference type="InterPro" id="IPR036907">
    <property type="entry name" value="5'-Nucleotdase_C_sf"/>
</dbReference>
<sequence length="611" mass="68779">MFLPLLALVGVATAYGPHPLEALDHDRVEQQERPQFFLRPPERDLLWGDFNVLHTTDIHGWLLGHQGASWPEPNYSGDLGDLASFVTHMKGIAKNRNVDLLLVDSGDIHDGTGLSDGYPPGDVDGHESNKLLRKLPYDVMTIGNHELYQYEVTHDMYSSFVPNMHKRYLASNVNITILQSSGQAKSVGFADRFAQFNTSNGHRVTALGVIYNISISPSEKRLFVQPVEAMVNETWFKNAIAKGQSDVFVLVGHMPVAREPLESKWDVLVKEIRKENPDTPIMIFGGHSHVRNCSDYGSLTMALQSGRYMDTIGWMSANLTGAKINPTEIAFSRRYLDQNRVTYQYHTRELKVSFDTPEGLDIKRGLKDLADRYNLTYQYGIAPQDYLSTRVPYNSKDSIWPLFINKALPVALDVDNRGPYIAVINTGVLRYDIFKGPFTQNDQLSASSYPDGFLYIPDVNFEQAKAVASKLGKILNLQERRDVDTSYPTRREMTSRSVGHQEVLADYKTPGYVTYDATCPDKTNGDDTLHKPIAPDVYPPHYLSSIPPKPANNTVDLVFLDYRVDAIITALNGLDYPKKYTTKDIKLYSNVSSNEVLGLYALTAWNTKKKH</sequence>
<feature type="domain" description="Putative 5'-nucleotidase C-terminal" evidence="3">
    <location>
        <begin position="385"/>
        <end position="567"/>
    </location>
</feature>
<feature type="domain" description="Calcineurin-like phosphoesterase" evidence="2">
    <location>
        <begin position="51"/>
        <end position="290"/>
    </location>
</feature>
<feature type="chain" id="PRO_5002172052" evidence="1">
    <location>
        <begin position="23"/>
        <end position="611"/>
    </location>
</feature>
<dbReference type="SUPFAM" id="SSF56300">
    <property type="entry name" value="Metallo-dependent phosphatases"/>
    <property type="match status" value="1"/>
</dbReference>
<dbReference type="InParanoid" id="A0A0C2ZGX4"/>
<dbReference type="GO" id="GO:0009166">
    <property type="term" value="P:nucleotide catabolic process"/>
    <property type="evidence" value="ECO:0007669"/>
    <property type="project" value="InterPro"/>
</dbReference>
<gene>
    <name evidence="4" type="ORF">SCLCIDRAFT_1216413</name>
</gene>
<evidence type="ECO:0000259" key="3">
    <source>
        <dbReference type="Pfam" id="PF21953"/>
    </source>
</evidence>
<evidence type="ECO:0000313" key="5">
    <source>
        <dbReference type="Proteomes" id="UP000053989"/>
    </source>
</evidence>
<proteinExistence type="predicted"/>
<dbReference type="FunCoup" id="A0A0C2ZGX4">
    <property type="interactions" value="205"/>
</dbReference>
<dbReference type="SUPFAM" id="SSF55816">
    <property type="entry name" value="5'-nucleotidase (syn. UDP-sugar hydrolase), C-terminal domain"/>
    <property type="match status" value="1"/>
</dbReference>
<dbReference type="OrthoDB" id="7722975at2759"/>
<feature type="signal peptide" evidence="1">
    <location>
        <begin position="1"/>
        <end position="22"/>
    </location>
</feature>
<dbReference type="PANTHER" id="PTHR11575">
    <property type="entry name" value="5'-NUCLEOTIDASE-RELATED"/>
    <property type="match status" value="1"/>
</dbReference>
<dbReference type="InterPro" id="IPR004843">
    <property type="entry name" value="Calcineurin-like_PHP"/>
</dbReference>